<organism evidence="4 5">
    <name type="scientific">Clostridium argentinense CDC 2741</name>
    <dbReference type="NCBI Taxonomy" id="1418104"/>
    <lineage>
        <taxon>Bacteria</taxon>
        <taxon>Bacillati</taxon>
        <taxon>Bacillota</taxon>
        <taxon>Clostridia</taxon>
        <taxon>Eubacteriales</taxon>
        <taxon>Clostridiaceae</taxon>
        <taxon>Clostridium</taxon>
    </lineage>
</organism>
<protein>
    <submittedName>
        <fullName evidence="4">DnaJ domain protein</fullName>
    </submittedName>
</protein>
<sequence>MRNPYEVLGVRQGASQDEIKKAYRELAKQYHPDQYGDNPLKNLAEEKMREINDAYDALTKNNGSSSNYQSYSGGDNNFNIYQSVRMDLNRGNIAGAEAKLNSISDRTAEWYFLMGMVNYRKGWFDNAYNLINQACNMDPNNFEYRQTLNSLNQRQNSYRQTYHGTRRGSDGECCDLCCKLWCADTCCECMGGDLISCF</sequence>
<dbReference type="SUPFAM" id="SSF48452">
    <property type="entry name" value="TPR-like"/>
    <property type="match status" value="1"/>
</dbReference>
<proteinExistence type="predicted"/>
<dbReference type="OrthoDB" id="9779889at2"/>
<name>A0A0C1UG35_9CLOT</name>
<keyword evidence="5" id="KW-1185">Reference proteome</keyword>
<dbReference type="Gene3D" id="1.10.287.110">
    <property type="entry name" value="DnaJ domain"/>
    <property type="match status" value="1"/>
</dbReference>
<reference evidence="4 5" key="1">
    <citation type="journal article" date="2015" name="Infect. Genet. Evol.">
        <title>Genomic sequences of six botulinum neurotoxin-producing strains representing three clostridial species illustrate the mobility and diversity of botulinum neurotoxin genes.</title>
        <authorList>
            <person name="Smith T.J."/>
            <person name="Hill K.K."/>
            <person name="Xie G."/>
            <person name="Foley B.T."/>
            <person name="Williamson C.H."/>
            <person name="Foster J.T."/>
            <person name="Johnson S.L."/>
            <person name="Chertkov O."/>
            <person name="Teshima H."/>
            <person name="Gibbons H.S."/>
            <person name="Johnsky L.A."/>
            <person name="Karavis M.A."/>
            <person name="Smith L.A."/>
        </authorList>
    </citation>
    <scope>NUCLEOTIDE SEQUENCE [LARGE SCALE GENOMIC DNA]</scope>
    <source>
        <strain evidence="4 5">CDC 2741</strain>
    </source>
</reference>
<dbReference type="InterPro" id="IPR011990">
    <property type="entry name" value="TPR-like_helical_dom_sf"/>
</dbReference>
<dbReference type="EMBL" id="AYSO01000017">
    <property type="protein sequence ID" value="KIE46355.1"/>
    <property type="molecule type" value="Genomic_DNA"/>
</dbReference>
<dbReference type="SUPFAM" id="SSF46565">
    <property type="entry name" value="Chaperone J-domain"/>
    <property type="match status" value="1"/>
</dbReference>
<accession>A0A0C1UG35</accession>
<dbReference type="Proteomes" id="UP000031366">
    <property type="component" value="Unassembled WGS sequence"/>
</dbReference>
<evidence type="ECO:0000256" key="1">
    <source>
        <dbReference type="ARBA" id="ARBA00022705"/>
    </source>
</evidence>
<dbReference type="Gene3D" id="1.25.40.10">
    <property type="entry name" value="Tetratricopeptide repeat domain"/>
    <property type="match status" value="1"/>
</dbReference>
<dbReference type="PANTHER" id="PTHR24074">
    <property type="entry name" value="CO-CHAPERONE PROTEIN DJLA"/>
    <property type="match status" value="1"/>
</dbReference>
<feature type="repeat" description="TPR" evidence="2">
    <location>
        <begin position="108"/>
        <end position="141"/>
    </location>
</feature>
<dbReference type="InterPro" id="IPR036869">
    <property type="entry name" value="J_dom_sf"/>
</dbReference>
<evidence type="ECO:0000256" key="2">
    <source>
        <dbReference type="PROSITE-ProRule" id="PRU00339"/>
    </source>
</evidence>
<evidence type="ECO:0000313" key="5">
    <source>
        <dbReference type="Proteomes" id="UP000031366"/>
    </source>
</evidence>
<dbReference type="Pfam" id="PF00226">
    <property type="entry name" value="DnaJ"/>
    <property type="match status" value="1"/>
</dbReference>
<dbReference type="RefSeq" id="WP_039633982.1">
    <property type="nucleotide sequence ID" value="NZ_AYSO01000017.1"/>
</dbReference>
<feature type="domain" description="J" evidence="3">
    <location>
        <begin position="3"/>
        <end position="72"/>
    </location>
</feature>
<dbReference type="PROSITE" id="PS50005">
    <property type="entry name" value="TPR"/>
    <property type="match status" value="1"/>
</dbReference>
<dbReference type="SMART" id="SM00271">
    <property type="entry name" value="DnaJ"/>
    <property type="match status" value="1"/>
</dbReference>
<dbReference type="InterPro" id="IPR050817">
    <property type="entry name" value="DjlA_DnaK_co-chaperone"/>
</dbReference>
<gene>
    <name evidence="4" type="ORF">U732_2005</name>
</gene>
<dbReference type="InterPro" id="IPR001623">
    <property type="entry name" value="DnaJ_domain"/>
</dbReference>
<comment type="caution">
    <text evidence="4">The sequence shown here is derived from an EMBL/GenBank/DDBJ whole genome shotgun (WGS) entry which is preliminary data.</text>
</comment>
<dbReference type="AlphaFoldDB" id="A0A0C1UG35"/>
<dbReference type="GO" id="GO:0006260">
    <property type="term" value="P:DNA replication"/>
    <property type="evidence" value="ECO:0007669"/>
    <property type="project" value="UniProtKB-KW"/>
</dbReference>
<dbReference type="PROSITE" id="PS50076">
    <property type="entry name" value="DNAJ_2"/>
    <property type="match status" value="1"/>
</dbReference>
<dbReference type="STRING" id="29341.RSJ17_15495"/>
<keyword evidence="1" id="KW-0235">DNA replication</keyword>
<keyword evidence="2" id="KW-0802">TPR repeat</keyword>
<dbReference type="CDD" id="cd06257">
    <property type="entry name" value="DnaJ"/>
    <property type="match status" value="1"/>
</dbReference>
<dbReference type="InterPro" id="IPR019734">
    <property type="entry name" value="TPR_rpt"/>
</dbReference>
<dbReference type="PRINTS" id="PR00625">
    <property type="entry name" value="JDOMAIN"/>
</dbReference>
<evidence type="ECO:0000313" key="4">
    <source>
        <dbReference type="EMBL" id="KIE46355.1"/>
    </source>
</evidence>
<evidence type="ECO:0000259" key="3">
    <source>
        <dbReference type="PROSITE" id="PS50076"/>
    </source>
</evidence>